<dbReference type="RefSeq" id="WP_169454092.1">
    <property type="nucleotide sequence ID" value="NZ_CP051774.1"/>
</dbReference>
<evidence type="ECO:0000256" key="1">
    <source>
        <dbReference type="SAM" id="Phobius"/>
    </source>
</evidence>
<proteinExistence type="predicted"/>
<evidence type="ECO:0000313" key="3">
    <source>
        <dbReference type="Proteomes" id="UP000501812"/>
    </source>
</evidence>
<dbReference type="KEGG" id="luo:HHL09_08265"/>
<keyword evidence="1" id="KW-0472">Membrane</keyword>
<evidence type="ECO:0008006" key="4">
    <source>
        <dbReference type="Google" id="ProtNLM"/>
    </source>
</evidence>
<keyword evidence="1" id="KW-1133">Transmembrane helix</keyword>
<keyword evidence="3" id="KW-1185">Reference proteome</keyword>
<dbReference type="AlphaFoldDB" id="A0A858RH60"/>
<dbReference type="EMBL" id="CP051774">
    <property type="protein sequence ID" value="QJE95779.1"/>
    <property type="molecule type" value="Genomic_DNA"/>
</dbReference>
<protein>
    <recommendedName>
        <fullName evidence="4">DUF1559 domain-containing protein</fullName>
    </recommendedName>
</protein>
<feature type="transmembrane region" description="Helical" evidence="1">
    <location>
        <begin position="29"/>
        <end position="51"/>
    </location>
</feature>
<gene>
    <name evidence="2" type="ORF">HHL09_08265</name>
</gene>
<evidence type="ECO:0000313" key="2">
    <source>
        <dbReference type="EMBL" id="QJE95779.1"/>
    </source>
</evidence>
<keyword evidence="1" id="KW-0812">Transmembrane</keyword>
<dbReference type="Proteomes" id="UP000501812">
    <property type="component" value="Chromosome"/>
</dbReference>
<reference evidence="2 3" key="1">
    <citation type="submission" date="2020-04" db="EMBL/GenBank/DDBJ databases">
        <title>Luteolibacter sp. G-1-1-1 isolated from soil.</title>
        <authorList>
            <person name="Dahal R.H."/>
        </authorList>
    </citation>
    <scope>NUCLEOTIDE SEQUENCE [LARGE SCALE GENOMIC DNA]</scope>
    <source>
        <strain evidence="2 3">G-1-1-1</strain>
    </source>
</reference>
<name>A0A858RH60_9BACT</name>
<sequence length="238" mass="25935">MQTLPQPPSDVPAPPPGAEALKSQRLMRIIFWIGGICVFPFAGMLLLGFLIGPGHQNPDRSEAMRNLRDIALSLFEFDAAYGRFPDASTIPAVKSATATPLTLDDSSSNKLFRQLIANGLKSEKPFWAKTPMTPLRPDDICNTDANALAPGECAFAYIAGLTSSDDPEAPIVVGPLEKGKTTFDPKPFQGKALILNLNISVRPLPIQKDGRVLLNGMDIFDPRQPFWKGKAPNIKWPE</sequence>
<organism evidence="2 3">
    <name type="scientific">Luteolibacter luteus</name>
    <dbReference type="NCBI Taxonomy" id="2728835"/>
    <lineage>
        <taxon>Bacteria</taxon>
        <taxon>Pseudomonadati</taxon>
        <taxon>Verrucomicrobiota</taxon>
        <taxon>Verrucomicrobiia</taxon>
        <taxon>Verrucomicrobiales</taxon>
        <taxon>Verrucomicrobiaceae</taxon>
        <taxon>Luteolibacter</taxon>
    </lineage>
</organism>
<accession>A0A858RH60</accession>